<comment type="caution">
    <text evidence="2">Lacks conserved residue(s) required for the propagation of feature annotation.</text>
</comment>
<proteinExistence type="predicted"/>
<dbReference type="AlphaFoldDB" id="A0A5C4LAB6"/>
<feature type="active site" description="Proton acceptor" evidence="2">
    <location>
        <position position="344"/>
    </location>
</feature>
<dbReference type="EMBL" id="VDDA01000018">
    <property type="protein sequence ID" value="TNC09198.1"/>
    <property type="molecule type" value="Genomic_DNA"/>
</dbReference>
<dbReference type="PANTHER" id="PTHR10728:SF40">
    <property type="entry name" value="PATATIN FAMILY PROTEIN"/>
    <property type="match status" value="1"/>
</dbReference>
<reference evidence="4 5" key="1">
    <citation type="submission" date="2019-06" db="EMBL/GenBank/DDBJ databases">
        <title>Genome of Methylobacterium sp. 17Sr1-39.</title>
        <authorList>
            <person name="Seo T."/>
        </authorList>
    </citation>
    <scope>NUCLEOTIDE SEQUENCE [LARGE SCALE GENOMIC DNA]</scope>
    <source>
        <strain evidence="4 5">17Sr1-39</strain>
    </source>
</reference>
<evidence type="ECO:0000259" key="3">
    <source>
        <dbReference type="PROSITE" id="PS51635"/>
    </source>
</evidence>
<dbReference type="OrthoDB" id="9813090at2"/>
<name>A0A5C4LAB6_9HYPH</name>
<dbReference type="InterPro" id="IPR016035">
    <property type="entry name" value="Acyl_Trfase/lysoPLipase"/>
</dbReference>
<organism evidence="4 5">
    <name type="scientific">Methylobacterium terricola</name>
    <dbReference type="NCBI Taxonomy" id="2583531"/>
    <lineage>
        <taxon>Bacteria</taxon>
        <taxon>Pseudomonadati</taxon>
        <taxon>Pseudomonadota</taxon>
        <taxon>Alphaproteobacteria</taxon>
        <taxon>Hyphomicrobiales</taxon>
        <taxon>Methylobacteriaceae</taxon>
        <taxon>Methylobacterium</taxon>
    </lineage>
</organism>
<dbReference type="GO" id="GO:0005829">
    <property type="term" value="C:cytosol"/>
    <property type="evidence" value="ECO:0007669"/>
    <property type="project" value="TreeGrafter"/>
</dbReference>
<keyword evidence="2" id="KW-0442">Lipid degradation</keyword>
<keyword evidence="2" id="KW-0378">Hydrolase</keyword>
<dbReference type="Gene3D" id="3.40.1090.10">
    <property type="entry name" value="Cytosolic phospholipase A2 catalytic domain"/>
    <property type="match status" value="2"/>
</dbReference>
<keyword evidence="1 2" id="KW-0443">Lipid metabolism</keyword>
<feature type="domain" description="PNPLA" evidence="3">
    <location>
        <begin position="142"/>
        <end position="357"/>
    </location>
</feature>
<feature type="short sequence motif" description="DGA/G" evidence="2">
    <location>
        <begin position="344"/>
        <end position="346"/>
    </location>
</feature>
<dbReference type="SUPFAM" id="SSF52151">
    <property type="entry name" value="FabD/lysophospholipase-like"/>
    <property type="match status" value="1"/>
</dbReference>
<dbReference type="PROSITE" id="PS51635">
    <property type="entry name" value="PNPLA"/>
    <property type="match status" value="1"/>
</dbReference>
<dbReference type="PANTHER" id="PTHR10728">
    <property type="entry name" value="CYTOSOLIC PHOSPHOLIPASE A2"/>
    <property type="match status" value="1"/>
</dbReference>
<feature type="active site" description="Nucleophile" evidence="2">
    <location>
        <position position="177"/>
    </location>
</feature>
<accession>A0A5C4LAB6</accession>
<dbReference type="Proteomes" id="UP000305267">
    <property type="component" value="Unassembled WGS sequence"/>
</dbReference>
<evidence type="ECO:0000313" key="4">
    <source>
        <dbReference type="EMBL" id="TNC09198.1"/>
    </source>
</evidence>
<keyword evidence="5" id="KW-1185">Reference proteome</keyword>
<gene>
    <name evidence="4" type="ORF">FF100_26895</name>
</gene>
<dbReference type="InterPro" id="IPR002641">
    <property type="entry name" value="PNPLA_dom"/>
</dbReference>
<evidence type="ECO:0000256" key="2">
    <source>
        <dbReference type="PROSITE-ProRule" id="PRU01161"/>
    </source>
</evidence>
<dbReference type="Pfam" id="PF01734">
    <property type="entry name" value="Patatin"/>
    <property type="match status" value="1"/>
</dbReference>
<comment type="caution">
    <text evidence="4">The sequence shown here is derived from an EMBL/GenBank/DDBJ whole genome shotgun (WGS) entry which is preliminary data.</text>
</comment>
<protein>
    <submittedName>
        <fullName evidence="4">Patatin-like phospholipase family protein</fullName>
    </submittedName>
</protein>
<sequence length="498" mass="53843">MIEPEKVLGTVDVIPVQVSEKNGVEAGLSGSDQVGPQRSCEVDPPLILRRRAFVPEVDEDLAPVRQVDERAIGVAERVKREDRSHISSPVQLNWRGRNESATSRRHARAPTLMDLPFHAGAGAASGEDFLGGKKLEDGIGLCLSGGGFRAMLFHLGALTRLNEAGLLPQIDRVSSVSGGSVAAGALAVGWSRLRFDERGVASNIREEVSLPLLALAQKWVDVPAVLLGLLPRFSAAGIAGRVYDAALFKGATLQDLPDRPRFTFTATSLQTGALWRFAKEYAAEYHVGEWKRPDLRVADVVSASAAFPPYMSPAYVRVPPGAIAALEGADLHEDGYKGRLCLTDGGVYDNVGLEPIWKRYRTILVSDGGRALPGNPLPRSNWFSQALRVSDIALQQGIFLRQRVLRGLDRMGERKLVSWGIGEGVTAHGPDNPLGFSEADTRRAAAVKTRLKRFPREIQEVVMKAGYAHADAALRRSSLTIVPSTPSFDALPVPPGRP</sequence>
<evidence type="ECO:0000256" key="1">
    <source>
        <dbReference type="ARBA" id="ARBA00023098"/>
    </source>
</evidence>
<dbReference type="GO" id="GO:0004623">
    <property type="term" value="F:phospholipase A2 activity"/>
    <property type="evidence" value="ECO:0007669"/>
    <property type="project" value="TreeGrafter"/>
</dbReference>
<dbReference type="GO" id="GO:0046475">
    <property type="term" value="P:glycerophospholipid catabolic process"/>
    <property type="evidence" value="ECO:0007669"/>
    <property type="project" value="TreeGrafter"/>
</dbReference>
<evidence type="ECO:0000313" key="5">
    <source>
        <dbReference type="Proteomes" id="UP000305267"/>
    </source>
</evidence>